<keyword evidence="3" id="KW-1185">Reference proteome</keyword>
<dbReference type="SUPFAM" id="SSF46785">
    <property type="entry name" value="Winged helix' DNA-binding domain"/>
    <property type="match status" value="1"/>
</dbReference>
<evidence type="ECO:0000313" key="2">
    <source>
        <dbReference type="EMBL" id="NJP34793.1"/>
    </source>
</evidence>
<dbReference type="EMBL" id="JAATEO010000029">
    <property type="protein sequence ID" value="NJP34793.1"/>
    <property type="molecule type" value="Genomic_DNA"/>
</dbReference>
<reference evidence="2 3" key="1">
    <citation type="submission" date="2020-03" db="EMBL/GenBank/DDBJ databases">
        <title>WGS of actinomycetes isolated from Thailand.</title>
        <authorList>
            <person name="Thawai C."/>
        </authorList>
    </citation>
    <scope>NUCLEOTIDE SEQUENCE [LARGE SCALE GENOMIC DNA]</scope>
    <source>
        <strain evidence="2 3">HSS6-12</strain>
    </source>
</reference>
<dbReference type="InterPro" id="IPR036390">
    <property type="entry name" value="WH_DNA-bd_sf"/>
</dbReference>
<sequence length="312" mass="35149">MGKHLPTADPLLRLQASITARDDRLLGWLYDHGVLTTDQIAAALFPSLDFTQRRLRRLTALRAVDRFRPNKADGGSYPYHYVLDQLGYEHVHAQRGLGPPRRDQARRRKQSLTSRPDLPHLLGGNQVFIDLAAYARTHPDTTLDRWQPASAFHEPGVFYREGGNPQMMVHGPTGLPRPDGAGVWTEHRRSVPFFLEYDTGGERLDILTEKIGKYERLYAMSTWAWPVLFHLPSARREANLHHRLAAVPGLETVIATTTAELRAGLGASPADQVWHLAGRSGRHRLIDLPYTDTDHDDEFPTQPASDRDGWAA</sequence>
<dbReference type="Pfam" id="PF13814">
    <property type="entry name" value="Replic_Relax"/>
    <property type="match status" value="1"/>
</dbReference>
<dbReference type="RefSeq" id="WP_168003146.1">
    <property type="nucleotide sequence ID" value="NZ_JAATEO010000029.1"/>
</dbReference>
<evidence type="ECO:0000313" key="3">
    <source>
        <dbReference type="Proteomes" id="UP000783871"/>
    </source>
</evidence>
<proteinExistence type="predicted"/>
<protein>
    <recommendedName>
        <fullName evidence="4">Replication-relaxation</fullName>
    </recommendedName>
</protein>
<dbReference type="InterPro" id="IPR025855">
    <property type="entry name" value="Replic_Relax"/>
</dbReference>
<name>A0ABX0ZFQ1_9ACTN</name>
<accession>A0ABX0ZFQ1</accession>
<dbReference type="Proteomes" id="UP000783871">
    <property type="component" value="Unassembled WGS sequence"/>
</dbReference>
<gene>
    <name evidence="2" type="ORF">HCJ94_23120</name>
</gene>
<evidence type="ECO:0008006" key="4">
    <source>
        <dbReference type="Google" id="ProtNLM"/>
    </source>
</evidence>
<evidence type="ECO:0000256" key="1">
    <source>
        <dbReference type="SAM" id="MobiDB-lite"/>
    </source>
</evidence>
<feature type="region of interest" description="Disordered" evidence="1">
    <location>
        <begin position="94"/>
        <end position="117"/>
    </location>
</feature>
<feature type="region of interest" description="Disordered" evidence="1">
    <location>
        <begin position="292"/>
        <end position="312"/>
    </location>
</feature>
<comment type="caution">
    <text evidence="2">The sequence shown here is derived from an EMBL/GenBank/DDBJ whole genome shotgun (WGS) entry which is preliminary data.</text>
</comment>
<organism evidence="2 3">
    <name type="scientific">Micromonospora thermarum</name>
    <dbReference type="NCBI Taxonomy" id="2720024"/>
    <lineage>
        <taxon>Bacteria</taxon>
        <taxon>Bacillati</taxon>
        <taxon>Actinomycetota</taxon>
        <taxon>Actinomycetes</taxon>
        <taxon>Micromonosporales</taxon>
        <taxon>Micromonosporaceae</taxon>
        <taxon>Micromonospora</taxon>
    </lineage>
</organism>